<evidence type="ECO:0000313" key="2">
    <source>
        <dbReference type="EMBL" id="EPY20578.1"/>
    </source>
</evidence>
<gene>
    <name evidence="2" type="ORF">STCU_08936</name>
</gene>
<dbReference type="OrthoDB" id="270812at2759"/>
<reference evidence="2 3" key="1">
    <citation type="journal article" date="2013" name="PLoS ONE">
        <title>Predicting the Proteins of Angomonas deanei, Strigomonas culicis and Their Respective Endosymbionts Reveals New Aspects of the Trypanosomatidae Family.</title>
        <authorList>
            <person name="Motta M.C."/>
            <person name="Martins A.C."/>
            <person name="de Souza S.S."/>
            <person name="Catta-Preta C.M."/>
            <person name="Silva R."/>
            <person name="Klein C.C."/>
            <person name="de Almeida L.G."/>
            <person name="de Lima Cunha O."/>
            <person name="Ciapina L.P."/>
            <person name="Brocchi M."/>
            <person name="Colabardini A.C."/>
            <person name="de Araujo Lima B."/>
            <person name="Machado C.R."/>
            <person name="de Almeida Soares C.M."/>
            <person name="Probst C.M."/>
            <person name="de Menezes C.B."/>
            <person name="Thompson C.E."/>
            <person name="Bartholomeu D.C."/>
            <person name="Gradia D.F."/>
            <person name="Pavoni D.P."/>
            <person name="Grisard E.C."/>
            <person name="Fantinatti-Garboggini F."/>
            <person name="Marchini F.K."/>
            <person name="Rodrigues-Luiz G.F."/>
            <person name="Wagner G."/>
            <person name="Goldman G.H."/>
            <person name="Fietto J.L."/>
            <person name="Elias M.C."/>
            <person name="Goldman M.H."/>
            <person name="Sagot M.F."/>
            <person name="Pereira M."/>
            <person name="Stoco P.H."/>
            <person name="de Mendonca-Neto R.P."/>
            <person name="Teixeira S.M."/>
            <person name="Maciel T.E."/>
            <person name="de Oliveira Mendes T.A."/>
            <person name="Urmenyi T.P."/>
            <person name="de Souza W."/>
            <person name="Schenkman S."/>
            <person name="de Vasconcelos A.T."/>
        </authorList>
    </citation>
    <scope>NUCLEOTIDE SEQUENCE [LARGE SCALE GENOMIC DNA]</scope>
</reference>
<keyword evidence="3" id="KW-1185">Reference proteome</keyword>
<feature type="region of interest" description="Disordered" evidence="1">
    <location>
        <begin position="338"/>
        <end position="357"/>
    </location>
</feature>
<comment type="caution">
    <text evidence="2">The sequence shown here is derived from an EMBL/GenBank/DDBJ whole genome shotgun (WGS) entry which is preliminary data.</text>
</comment>
<evidence type="ECO:0000313" key="3">
    <source>
        <dbReference type="Proteomes" id="UP000015354"/>
    </source>
</evidence>
<dbReference type="AlphaFoldDB" id="S9TVJ8"/>
<evidence type="ECO:0000256" key="1">
    <source>
        <dbReference type="SAM" id="MobiDB-lite"/>
    </source>
</evidence>
<feature type="region of interest" description="Disordered" evidence="1">
    <location>
        <begin position="154"/>
        <end position="174"/>
    </location>
</feature>
<name>S9TVJ8_9TRYP</name>
<protein>
    <submittedName>
        <fullName evidence="2">Uncharacterized protein</fullName>
    </submittedName>
</protein>
<dbReference type="EMBL" id="ATMH01008936">
    <property type="protein sequence ID" value="EPY20578.1"/>
    <property type="molecule type" value="Genomic_DNA"/>
</dbReference>
<feature type="compositionally biased region" description="Low complexity" evidence="1">
    <location>
        <begin position="155"/>
        <end position="174"/>
    </location>
</feature>
<sequence>MLSGYWLLCDLDGTLISTPHKAQGSYPPLTQSPCFHPLQRWLLNGGNLCVVTTADTRTVDQIFVPLRGCLTTTAGGVSPAGVGALSGSLLLSMYTGAALFHCTANEIRSVPAYTTGRHRATKEATVLCLREGVPLPIERVRDMSAVWEEQRRRQAASAGSSSSGSSSHAPPAASSFFTTSRKVSCVRGTCMDRESSTKLRMDVKLIYTKLLRDVLLGEPKVVASLQRLSRRYKNLWKALLVFLDVLHTASVAAAAAPDAAATHRAHIQELASGFSYAAVKSDVVQEEEDLRILYRRGKESEAEVNWKVDYFRNRMGLLSALGVLRIEYIDEVISFEDDTEGKSDGESKPAGGGSTFHSPYGSAGGDAAVLAAQQQKATAAAREATFIQQHCYHVLTADLTEEAVALVVPQLIDFVTYMQRLLGSDGRNIANGLGLTMEAYMATAGFERAAGPTSPVRDFFAPPRILNYQRNLKGAASIRFKDVAQVIVLGVPLVLFSRYFKPHLKKFISGGVNAMPQPNSVVFSKIGVSKSTALRYLLGKDTPVGAAAAPPTAQAPVFCGAIEPGHALAFGDNPHSTDYELTVFTEIPFLSVEKDSQRRERHARIASRLRAAENRELRGVQPLREVDGTPAATFAELTARLQHSGPMMDDRLLSHLVHIGGEEEGSAIFLKVFMDLLGVRGFYASLERHRRLPAGVAAEQPVPLDKFQGAFGPAATLSRTAVHSGPLAKL</sequence>
<organism evidence="2 3">
    <name type="scientific">Strigomonas culicis</name>
    <dbReference type="NCBI Taxonomy" id="28005"/>
    <lineage>
        <taxon>Eukaryota</taxon>
        <taxon>Discoba</taxon>
        <taxon>Euglenozoa</taxon>
        <taxon>Kinetoplastea</taxon>
        <taxon>Metakinetoplastina</taxon>
        <taxon>Trypanosomatida</taxon>
        <taxon>Trypanosomatidae</taxon>
        <taxon>Strigomonadinae</taxon>
        <taxon>Strigomonas</taxon>
    </lineage>
</organism>
<accession>S9TVJ8</accession>
<proteinExistence type="predicted"/>
<dbReference type="Proteomes" id="UP000015354">
    <property type="component" value="Unassembled WGS sequence"/>
</dbReference>